<dbReference type="Proteomes" id="UP001066276">
    <property type="component" value="Chromosome 11"/>
</dbReference>
<name>A0AAV7LLE6_PLEWA</name>
<feature type="region of interest" description="Disordered" evidence="1">
    <location>
        <begin position="1"/>
        <end position="28"/>
    </location>
</feature>
<proteinExistence type="predicted"/>
<dbReference type="AlphaFoldDB" id="A0AAV7LLE6"/>
<comment type="caution">
    <text evidence="2">The sequence shown here is derived from an EMBL/GenBank/DDBJ whole genome shotgun (WGS) entry which is preliminary data.</text>
</comment>
<reference evidence="2" key="1">
    <citation type="journal article" date="2022" name="bioRxiv">
        <title>Sequencing and chromosome-scale assembly of the giantPleurodeles waltlgenome.</title>
        <authorList>
            <person name="Brown T."/>
            <person name="Elewa A."/>
            <person name="Iarovenko S."/>
            <person name="Subramanian E."/>
            <person name="Araus A.J."/>
            <person name="Petzold A."/>
            <person name="Susuki M."/>
            <person name="Suzuki K.-i.T."/>
            <person name="Hayashi T."/>
            <person name="Toyoda A."/>
            <person name="Oliveira C."/>
            <person name="Osipova E."/>
            <person name="Leigh N.D."/>
            <person name="Simon A."/>
            <person name="Yun M.H."/>
        </authorList>
    </citation>
    <scope>NUCLEOTIDE SEQUENCE</scope>
    <source>
        <strain evidence="2">20211129_DDA</strain>
        <tissue evidence="2">Liver</tissue>
    </source>
</reference>
<evidence type="ECO:0000256" key="1">
    <source>
        <dbReference type="SAM" id="MobiDB-lite"/>
    </source>
</evidence>
<accession>A0AAV7LLE6</accession>
<protein>
    <submittedName>
        <fullName evidence="2">Uncharacterized protein</fullName>
    </submittedName>
</protein>
<keyword evidence="3" id="KW-1185">Reference proteome</keyword>
<organism evidence="2 3">
    <name type="scientific">Pleurodeles waltl</name>
    <name type="common">Iberian ribbed newt</name>
    <dbReference type="NCBI Taxonomy" id="8319"/>
    <lineage>
        <taxon>Eukaryota</taxon>
        <taxon>Metazoa</taxon>
        <taxon>Chordata</taxon>
        <taxon>Craniata</taxon>
        <taxon>Vertebrata</taxon>
        <taxon>Euteleostomi</taxon>
        <taxon>Amphibia</taxon>
        <taxon>Batrachia</taxon>
        <taxon>Caudata</taxon>
        <taxon>Salamandroidea</taxon>
        <taxon>Salamandridae</taxon>
        <taxon>Pleurodelinae</taxon>
        <taxon>Pleurodeles</taxon>
    </lineage>
</organism>
<evidence type="ECO:0000313" key="2">
    <source>
        <dbReference type="EMBL" id="KAJ1092415.1"/>
    </source>
</evidence>
<sequence length="67" mass="7182">MRRTSYVEARQAAQGATRDNQCREPGAGQAMWKQGKQCREPLVTISAVSQAQDKQCGSKASSAGSHS</sequence>
<gene>
    <name evidence="2" type="ORF">NDU88_005525</name>
</gene>
<evidence type="ECO:0000313" key="3">
    <source>
        <dbReference type="Proteomes" id="UP001066276"/>
    </source>
</evidence>
<dbReference type="EMBL" id="JANPWB010000015">
    <property type="protein sequence ID" value="KAJ1092415.1"/>
    <property type="molecule type" value="Genomic_DNA"/>
</dbReference>